<sequence>MRIGIIDIGSNSMRLVVYDVQKTSYTVVGQVRHSARLGQNMVENHLHPHRIDYGIRVLKHFKSYMDSKNVTEVIAVATEAIRKASNKEEFLGKAKIALGKDIRILSGEEEAFYDYYATVNTLDLDRCLMVDIGGSSTEIALIHDNRLQESISIPFGSIVLTELFDLKRNPKAENQLHQYLKDTFRDVPWLKNAKGYPIVGIGGSIRTLGKIDRFRKDNAMFISHNYSMEQKDVEEIYELIRGYLSGKVKRVYGLSKDREDIFIGSLATLNVLMQVQNAKKIFVSNAGIRDGLLFEHILGRNKRVRDVLEFSLDNIIENHMYPGYEGKDLFKIVSPLYGALTKKYPYLLGNGKVLKTATYLYDLGTSINYFQRDRNTFYSILNAPINGLSQKQILMAASCASVFSANDLLKEFFNKKILSQRDMRTIEMLGILIKIAEAINFGISKEAQVKKVEVTEDALVIEVHTKEDPIFKEEELKPYLTKFRYLYKRHLKVQFQHRG</sequence>
<evidence type="ECO:0000259" key="2">
    <source>
        <dbReference type="Pfam" id="PF02541"/>
    </source>
</evidence>
<feature type="domain" description="Ppx/GppA phosphatase N-terminal" evidence="2">
    <location>
        <begin position="16"/>
        <end position="296"/>
    </location>
</feature>
<accession>A0A1G8NKN9</accession>
<dbReference type="Proteomes" id="UP000183255">
    <property type="component" value="Unassembled WGS sequence"/>
</dbReference>
<protein>
    <submittedName>
        <fullName evidence="3">Exopolyphosphatase / guanosine-5'-triphosphate,3'-diphosphate pyrophosphatase</fullName>
    </submittedName>
</protein>
<organism evidence="3 4">
    <name type="scientific">Proteiniclasticum ruminis</name>
    <dbReference type="NCBI Taxonomy" id="398199"/>
    <lineage>
        <taxon>Bacteria</taxon>
        <taxon>Bacillati</taxon>
        <taxon>Bacillota</taxon>
        <taxon>Clostridia</taxon>
        <taxon>Eubacteriales</taxon>
        <taxon>Clostridiaceae</taxon>
        <taxon>Proteiniclasticum</taxon>
    </lineage>
</organism>
<evidence type="ECO:0000313" key="4">
    <source>
        <dbReference type="Proteomes" id="UP000183255"/>
    </source>
</evidence>
<dbReference type="PANTHER" id="PTHR30005:SF0">
    <property type="entry name" value="RETROGRADE REGULATION PROTEIN 2"/>
    <property type="match status" value="1"/>
</dbReference>
<evidence type="ECO:0000313" key="3">
    <source>
        <dbReference type="EMBL" id="SDI80080.1"/>
    </source>
</evidence>
<dbReference type="PANTHER" id="PTHR30005">
    <property type="entry name" value="EXOPOLYPHOSPHATASE"/>
    <property type="match status" value="1"/>
</dbReference>
<evidence type="ECO:0000256" key="1">
    <source>
        <dbReference type="ARBA" id="ARBA00007125"/>
    </source>
</evidence>
<dbReference type="GO" id="GO:0006357">
    <property type="term" value="P:regulation of transcription by RNA polymerase II"/>
    <property type="evidence" value="ECO:0007669"/>
    <property type="project" value="TreeGrafter"/>
</dbReference>
<dbReference type="RefSeq" id="WP_031575840.1">
    <property type="nucleotide sequence ID" value="NZ_FNDZ01000004.1"/>
</dbReference>
<dbReference type="Gene3D" id="1.10.3210.10">
    <property type="entry name" value="Hypothetical protein af1432"/>
    <property type="match status" value="1"/>
</dbReference>
<comment type="similarity">
    <text evidence="1">Belongs to the GppA/Ppx family.</text>
</comment>
<dbReference type="InterPro" id="IPR050273">
    <property type="entry name" value="GppA/Ppx_hydrolase"/>
</dbReference>
<proteinExistence type="inferred from homology"/>
<dbReference type="Pfam" id="PF02541">
    <property type="entry name" value="Ppx-GppA"/>
    <property type="match status" value="1"/>
</dbReference>
<gene>
    <name evidence="3" type="ORF">SAMN05421804_104216</name>
</gene>
<dbReference type="SUPFAM" id="SSF109604">
    <property type="entry name" value="HD-domain/PDEase-like"/>
    <property type="match status" value="1"/>
</dbReference>
<dbReference type="InterPro" id="IPR003695">
    <property type="entry name" value="Ppx_GppA_N"/>
</dbReference>
<dbReference type="InterPro" id="IPR043129">
    <property type="entry name" value="ATPase_NBD"/>
</dbReference>
<dbReference type="SUPFAM" id="SSF53067">
    <property type="entry name" value="Actin-like ATPase domain"/>
    <property type="match status" value="2"/>
</dbReference>
<reference evidence="3 4" key="1">
    <citation type="submission" date="2016-10" db="EMBL/GenBank/DDBJ databases">
        <authorList>
            <person name="de Groot N.N."/>
        </authorList>
    </citation>
    <scope>NUCLEOTIDE SEQUENCE [LARGE SCALE GENOMIC DNA]</scope>
    <source>
        <strain evidence="3 4">CGMCC 1.5058</strain>
    </source>
</reference>
<dbReference type="Gene3D" id="3.30.420.40">
    <property type="match status" value="1"/>
</dbReference>
<dbReference type="Gene3D" id="3.30.420.150">
    <property type="entry name" value="Exopolyphosphatase. Domain 2"/>
    <property type="match status" value="1"/>
</dbReference>
<dbReference type="EMBL" id="FNDZ01000004">
    <property type="protein sequence ID" value="SDI80080.1"/>
    <property type="molecule type" value="Genomic_DNA"/>
</dbReference>
<name>A0A1G8NKN9_9CLOT</name>
<dbReference type="CDD" id="cd24052">
    <property type="entry name" value="ASKHA_NBD_HpPPX-GppA-like"/>
    <property type="match status" value="1"/>
</dbReference>
<dbReference type="AlphaFoldDB" id="A0A1G8NKN9"/>